<evidence type="ECO:0000313" key="1">
    <source>
        <dbReference type="EMBL" id="KAF1920213.1"/>
    </source>
</evidence>
<proteinExistence type="predicted"/>
<name>A0A6A5QXN3_AMPQU</name>
<organism evidence="1 2">
    <name type="scientific">Ampelomyces quisqualis</name>
    <name type="common">Powdery mildew agent</name>
    <dbReference type="NCBI Taxonomy" id="50730"/>
    <lineage>
        <taxon>Eukaryota</taxon>
        <taxon>Fungi</taxon>
        <taxon>Dikarya</taxon>
        <taxon>Ascomycota</taxon>
        <taxon>Pezizomycotina</taxon>
        <taxon>Dothideomycetes</taxon>
        <taxon>Pleosporomycetidae</taxon>
        <taxon>Pleosporales</taxon>
        <taxon>Pleosporineae</taxon>
        <taxon>Phaeosphaeriaceae</taxon>
        <taxon>Ampelomyces</taxon>
    </lineage>
</organism>
<sequence>MHVTCHMMYPTTTCTRQYIHQHIQFPSHHSTCKTPSNPHTILACVHAFSRTSPPSHRHATPHPSSARPETFFFRHLASDLG</sequence>
<protein>
    <submittedName>
        <fullName evidence="1">Uncharacterized protein</fullName>
    </submittedName>
</protein>
<dbReference type="EMBL" id="ML979132">
    <property type="protein sequence ID" value="KAF1920213.1"/>
    <property type="molecule type" value="Genomic_DNA"/>
</dbReference>
<dbReference type="Proteomes" id="UP000800096">
    <property type="component" value="Unassembled WGS sequence"/>
</dbReference>
<keyword evidence="2" id="KW-1185">Reference proteome</keyword>
<accession>A0A6A5QXN3</accession>
<dbReference type="AlphaFoldDB" id="A0A6A5QXN3"/>
<reference evidence="1" key="1">
    <citation type="journal article" date="2020" name="Stud. Mycol.">
        <title>101 Dothideomycetes genomes: a test case for predicting lifestyles and emergence of pathogens.</title>
        <authorList>
            <person name="Haridas S."/>
            <person name="Albert R."/>
            <person name="Binder M."/>
            <person name="Bloem J."/>
            <person name="Labutti K."/>
            <person name="Salamov A."/>
            <person name="Andreopoulos B."/>
            <person name="Baker S."/>
            <person name="Barry K."/>
            <person name="Bills G."/>
            <person name="Bluhm B."/>
            <person name="Cannon C."/>
            <person name="Castanera R."/>
            <person name="Culley D."/>
            <person name="Daum C."/>
            <person name="Ezra D."/>
            <person name="Gonzalez J."/>
            <person name="Henrissat B."/>
            <person name="Kuo A."/>
            <person name="Liang C."/>
            <person name="Lipzen A."/>
            <person name="Lutzoni F."/>
            <person name="Magnuson J."/>
            <person name="Mondo S."/>
            <person name="Nolan M."/>
            <person name="Ohm R."/>
            <person name="Pangilinan J."/>
            <person name="Park H.-J."/>
            <person name="Ramirez L."/>
            <person name="Alfaro M."/>
            <person name="Sun H."/>
            <person name="Tritt A."/>
            <person name="Yoshinaga Y."/>
            <person name="Zwiers L.-H."/>
            <person name="Turgeon B."/>
            <person name="Goodwin S."/>
            <person name="Spatafora J."/>
            <person name="Crous P."/>
            <person name="Grigoriev I."/>
        </authorList>
    </citation>
    <scope>NUCLEOTIDE SEQUENCE</scope>
    <source>
        <strain evidence="1">HMLAC05119</strain>
    </source>
</reference>
<evidence type="ECO:0000313" key="2">
    <source>
        <dbReference type="Proteomes" id="UP000800096"/>
    </source>
</evidence>
<gene>
    <name evidence="1" type="ORF">BDU57DRAFT_508384</name>
</gene>